<dbReference type="SMART" id="SM01014">
    <property type="entry name" value="ARID"/>
    <property type="match status" value="1"/>
</dbReference>
<dbReference type="SUPFAM" id="SSF46774">
    <property type="entry name" value="ARID-like"/>
    <property type="match status" value="1"/>
</dbReference>
<dbReference type="GO" id="GO:0003677">
    <property type="term" value="F:DNA binding"/>
    <property type="evidence" value="ECO:0007669"/>
    <property type="project" value="InterPro"/>
</dbReference>
<dbReference type="InterPro" id="IPR052406">
    <property type="entry name" value="Chromatin_Remodeling_Comp"/>
</dbReference>
<dbReference type="InterPro" id="IPR003150">
    <property type="entry name" value="DNA-bd_RFX"/>
</dbReference>
<gene>
    <name evidence="8" type="ORF">QBC37DRAFT_271953</name>
</gene>
<dbReference type="PROSITE" id="PS51526">
    <property type="entry name" value="RFX_DBD"/>
    <property type="match status" value="1"/>
</dbReference>
<dbReference type="SUPFAM" id="SSF48371">
    <property type="entry name" value="ARM repeat"/>
    <property type="match status" value="1"/>
</dbReference>
<comment type="caution">
    <text evidence="8">The sequence shown here is derived from an EMBL/GenBank/DDBJ whole genome shotgun (WGS) entry which is preliminary data.</text>
</comment>
<evidence type="ECO:0000256" key="5">
    <source>
        <dbReference type="SAM" id="MobiDB-lite"/>
    </source>
</evidence>
<reference evidence="8" key="1">
    <citation type="journal article" date="2023" name="Mol. Phylogenet. Evol.">
        <title>Genome-scale phylogeny and comparative genomics of the fungal order Sordariales.</title>
        <authorList>
            <person name="Hensen N."/>
            <person name="Bonometti L."/>
            <person name="Westerberg I."/>
            <person name="Brannstrom I.O."/>
            <person name="Guillou S."/>
            <person name="Cros-Aarteil S."/>
            <person name="Calhoun S."/>
            <person name="Haridas S."/>
            <person name="Kuo A."/>
            <person name="Mondo S."/>
            <person name="Pangilinan J."/>
            <person name="Riley R."/>
            <person name="LaButti K."/>
            <person name="Andreopoulos B."/>
            <person name="Lipzen A."/>
            <person name="Chen C."/>
            <person name="Yan M."/>
            <person name="Daum C."/>
            <person name="Ng V."/>
            <person name="Clum A."/>
            <person name="Steindorff A."/>
            <person name="Ohm R.A."/>
            <person name="Martin F."/>
            <person name="Silar P."/>
            <person name="Natvig D.O."/>
            <person name="Lalanne C."/>
            <person name="Gautier V."/>
            <person name="Ament-Velasquez S.L."/>
            <person name="Kruys A."/>
            <person name="Hutchinson M.I."/>
            <person name="Powell A.J."/>
            <person name="Barry K."/>
            <person name="Miller A.N."/>
            <person name="Grigoriev I.V."/>
            <person name="Debuchy R."/>
            <person name="Gladieux P."/>
            <person name="Hiltunen Thoren M."/>
            <person name="Johannesson H."/>
        </authorList>
    </citation>
    <scope>NUCLEOTIDE SEQUENCE</scope>
    <source>
        <strain evidence="8">PSN293</strain>
    </source>
</reference>
<dbReference type="GO" id="GO:0006355">
    <property type="term" value="P:regulation of DNA-templated transcription"/>
    <property type="evidence" value="ECO:0007669"/>
    <property type="project" value="InterPro"/>
</dbReference>
<dbReference type="SMART" id="SM00501">
    <property type="entry name" value="BRIGHT"/>
    <property type="match status" value="1"/>
</dbReference>
<evidence type="ECO:0000256" key="2">
    <source>
        <dbReference type="ARBA" id="ARBA00023015"/>
    </source>
</evidence>
<dbReference type="CDD" id="cd16100">
    <property type="entry name" value="ARID"/>
    <property type="match status" value="1"/>
</dbReference>
<accession>A0AAN7BFW2</accession>
<keyword evidence="3" id="KW-0804">Transcription</keyword>
<reference evidence="8" key="2">
    <citation type="submission" date="2023-05" db="EMBL/GenBank/DDBJ databases">
        <authorList>
            <consortium name="Lawrence Berkeley National Laboratory"/>
            <person name="Steindorff A."/>
            <person name="Hensen N."/>
            <person name="Bonometti L."/>
            <person name="Westerberg I."/>
            <person name="Brannstrom I.O."/>
            <person name="Guillou S."/>
            <person name="Cros-Aarteil S."/>
            <person name="Calhoun S."/>
            <person name="Haridas S."/>
            <person name="Kuo A."/>
            <person name="Mondo S."/>
            <person name="Pangilinan J."/>
            <person name="Riley R."/>
            <person name="Labutti K."/>
            <person name="Andreopoulos B."/>
            <person name="Lipzen A."/>
            <person name="Chen C."/>
            <person name="Yanf M."/>
            <person name="Daum C."/>
            <person name="Ng V."/>
            <person name="Clum A."/>
            <person name="Ohm R."/>
            <person name="Martin F."/>
            <person name="Silar P."/>
            <person name="Natvig D."/>
            <person name="Lalanne C."/>
            <person name="Gautier V."/>
            <person name="Ament-Velasquez S.L."/>
            <person name="Kruys A."/>
            <person name="Hutchinson M.I."/>
            <person name="Powell A.J."/>
            <person name="Barry K."/>
            <person name="Miller A.N."/>
            <person name="Grigoriev I.V."/>
            <person name="Debuchy R."/>
            <person name="Gladieux P."/>
            <person name="Thoren M.H."/>
            <person name="Johannesson H."/>
        </authorList>
    </citation>
    <scope>NUCLEOTIDE SEQUENCE</scope>
    <source>
        <strain evidence="8">PSN293</strain>
    </source>
</reference>
<dbReference type="PROSITE" id="PS51011">
    <property type="entry name" value="ARID"/>
    <property type="match status" value="1"/>
</dbReference>
<dbReference type="GO" id="GO:0006325">
    <property type="term" value="P:chromatin organization"/>
    <property type="evidence" value="ECO:0007669"/>
    <property type="project" value="UniProtKB-KW"/>
</dbReference>
<dbReference type="InterPro" id="IPR016024">
    <property type="entry name" value="ARM-type_fold"/>
</dbReference>
<evidence type="ECO:0000256" key="1">
    <source>
        <dbReference type="ARBA" id="ARBA00022853"/>
    </source>
</evidence>
<organism evidence="8 9">
    <name type="scientific">Rhypophila decipiens</name>
    <dbReference type="NCBI Taxonomy" id="261697"/>
    <lineage>
        <taxon>Eukaryota</taxon>
        <taxon>Fungi</taxon>
        <taxon>Dikarya</taxon>
        <taxon>Ascomycota</taxon>
        <taxon>Pezizomycotina</taxon>
        <taxon>Sordariomycetes</taxon>
        <taxon>Sordariomycetidae</taxon>
        <taxon>Sordariales</taxon>
        <taxon>Naviculisporaceae</taxon>
        <taxon>Rhypophila</taxon>
    </lineage>
</organism>
<dbReference type="FunFam" id="1.10.150.60:FF:000021">
    <property type="entry name" value="Chromatin structure-remodeling complex subunit rsc9"/>
    <property type="match status" value="1"/>
</dbReference>
<dbReference type="InterPro" id="IPR001606">
    <property type="entry name" value="ARID_dom"/>
</dbReference>
<dbReference type="InterPro" id="IPR036431">
    <property type="entry name" value="ARID_dom_sf"/>
</dbReference>
<feature type="region of interest" description="Disordered" evidence="5">
    <location>
        <begin position="826"/>
        <end position="862"/>
    </location>
</feature>
<proteinExistence type="predicted"/>
<dbReference type="PANTHER" id="PTHR22970:SF14">
    <property type="entry name" value="AT-RICH INTERACTIVE DOMAIN-CONTAINING PROTEIN 2"/>
    <property type="match status" value="1"/>
</dbReference>
<feature type="domain" description="RFX-type winged-helix" evidence="7">
    <location>
        <begin position="648"/>
        <end position="728"/>
    </location>
</feature>
<evidence type="ECO:0000259" key="6">
    <source>
        <dbReference type="PROSITE" id="PS51011"/>
    </source>
</evidence>
<dbReference type="PANTHER" id="PTHR22970">
    <property type="entry name" value="AT-RICH INTERACTIVE DOMAIN-CONTAINING PROTEIN 2"/>
    <property type="match status" value="1"/>
</dbReference>
<dbReference type="GO" id="GO:0016586">
    <property type="term" value="C:RSC-type complex"/>
    <property type="evidence" value="ECO:0007669"/>
    <property type="project" value="TreeGrafter"/>
</dbReference>
<keyword evidence="2" id="KW-0805">Transcription regulation</keyword>
<keyword evidence="1" id="KW-0156">Chromatin regulator</keyword>
<evidence type="ECO:0000259" key="7">
    <source>
        <dbReference type="PROSITE" id="PS51526"/>
    </source>
</evidence>
<dbReference type="Proteomes" id="UP001301769">
    <property type="component" value="Unassembled WGS sequence"/>
</dbReference>
<keyword evidence="4" id="KW-0539">Nucleus</keyword>
<protein>
    <submittedName>
        <fullName evidence="8">Uncharacterized protein</fullName>
    </submittedName>
</protein>
<evidence type="ECO:0000313" key="9">
    <source>
        <dbReference type="Proteomes" id="UP001301769"/>
    </source>
</evidence>
<feature type="domain" description="ARID" evidence="6">
    <location>
        <begin position="15"/>
        <end position="109"/>
    </location>
</feature>
<dbReference type="AlphaFoldDB" id="A0AAN7BFW2"/>
<feature type="region of interest" description="Disordered" evidence="5">
    <location>
        <begin position="137"/>
        <end position="261"/>
    </location>
</feature>
<feature type="compositionally biased region" description="Low complexity" evidence="5">
    <location>
        <begin position="218"/>
        <end position="232"/>
    </location>
</feature>
<keyword evidence="9" id="KW-1185">Reference proteome</keyword>
<dbReference type="Gene3D" id="1.10.150.60">
    <property type="entry name" value="ARID DNA-binding domain"/>
    <property type="match status" value="1"/>
</dbReference>
<evidence type="ECO:0000256" key="4">
    <source>
        <dbReference type="ARBA" id="ARBA00023242"/>
    </source>
</evidence>
<dbReference type="EMBL" id="MU858046">
    <property type="protein sequence ID" value="KAK4219940.1"/>
    <property type="molecule type" value="Genomic_DNA"/>
</dbReference>
<evidence type="ECO:0000313" key="8">
    <source>
        <dbReference type="EMBL" id="KAK4219940.1"/>
    </source>
</evidence>
<name>A0AAN7BFW2_9PEZI</name>
<sequence length="1001" mass="113461">MAPPKPTVEHTIDRTPEYEKFIEDLRQFHEKRGTTFDPEPKMGNMNVDLYKVFNHIVENGGYDKVSDEKLMWRKMCEGLGLMRHNAPADAYTLKQIFYKQLAAYEIKTVHKKEPPPPEILEFTTAKGGSLLTRTLENFTARGKVDREESGDDSGTPIREKRPEETPGSASARASRGLREAPAPRVIFHPDTDSSRRTRHASGQQQSSSNTPSHPPAHPASQSQNQNHQNSPVPIHPPSNPHPSRGGASHMYNPSPDYTNPIVNSFQPPPVTQVPLRIADTPTSNPELFNRRRIRYPVPTAPKVTANSIRASLPAGTLDGPNIYERCLYALRSGIRAEQAYCLFHLVKISYERGDKYKFSQFQGLAEGLTEFALEVGSLFYHVNWTVSNDPEFGDGSIGELDGINGSSDILERIAQLKRKDIQDNLQSAEFTDHLTLIHEAVLTIRNMAMLQENAWFLSDYPTLKDLLCILLHLPELDLVVELKHSALDIAEQITPFLILDSDDPLYQTLLAQLRSSDRGFILTSLRAIGRISMSHAETNQLSGVPPDILQKLMDWLLLNDDELMDACLDFLYQYTAVVANMETLLQATNVEHLVMQLVRLLSHNAKRVTREIIVNDAQVEFDRPSENVIPIPRDLLERLLGMEEPERCYTWIRCFFEEDPDSQITQIAIWQAYNAAFLEPLKRKNRPMINAAEFIRNINTVYQTAGAQIVKSDQEGQKFVIKGIRPRPSPINPERQPYFRCLWTRDSNGEAARCNSWHLTANTMYEHILTDHLRETRNAEDNKFPNKEGTYVCSWDTCTKYPTPTKLHLLQLMTHIKTHLKTEEARQRHLAVSQQADAPTPAGLGPGHPQHHPNNPNRRLPKPRVIKPAKTITLTYEETASVRDERNPNGKPQAAGIPLSAALILRNIARNVIKTESEEALLKKQARIKDRSTDTSSSQTRNDIVGQMEMMVDREGGWSEKLFRPVMARLWEIFIENWLLAPHLHSLFELLDANSGAATVY</sequence>
<dbReference type="Pfam" id="PF01388">
    <property type="entry name" value="ARID"/>
    <property type="match status" value="1"/>
</dbReference>
<evidence type="ECO:0000256" key="3">
    <source>
        <dbReference type="ARBA" id="ARBA00023163"/>
    </source>
</evidence>